<evidence type="ECO:0000256" key="2">
    <source>
        <dbReference type="ARBA" id="ARBA00009130"/>
    </source>
</evidence>
<dbReference type="RefSeq" id="WP_152800862.1">
    <property type="nucleotide sequence ID" value="NZ_WHNX01000002.1"/>
</dbReference>
<feature type="domain" description="FAD/NAD(P)-binding" evidence="8">
    <location>
        <begin position="3"/>
        <end position="294"/>
    </location>
</feature>
<dbReference type="Pfam" id="PF07992">
    <property type="entry name" value="Pyr_redox_2"/>
    <property type="match status" value="1"/>
</dbReference>
<gene>
    <name evidence="9" type="ORF">GC105_01190</name>
</gene>
<name>A0A6A7K4L8_9FIRM</name>
<sequence length="455" mass="49926">MSKKVIVIGGVAGGASAAARLRRLEKQTEIIILEKGEYISFANCGLPYYIGDVIKDIQNLLVETPTSMKEKKDIDVRIKHEVISIDRVNKKVLVKDLKQKETYSESYDQLVIATGSSPIVPPIPGIELPNIFTLWNIPDTKYIKDYLRNNNVKKVAVIGGGFIGIEMAENLKHLGLEVSIIEMAHQILGPLDVDVVEKLQEHIKEQGIELILGDGVKEFKKCDDSIRIITSDNKNINVDMVILSIGIKPNSQIAKESGIKVGKGGGIIVDQNLRTSDEYIYAAGDVIQIEDYVNKVPGMIPLAGPANKQGRIVANNIAGIEEEYTGTQGTSIVKVFNMNAASTGTNEKTLKKLGKQKEIDYNVITIDAMNHAGYYPNAQKIHIKIIFELPEGKILGAQIVGGEGVDKRIDIIATAIRFGAKMSDLKELELAYAPPFSSSKDPINILGYISEKYIL</sequence>
<keyword evidence="4" id="KW-0274">FAD</keyword>
<dbReference type="Proteomes" id="UP000440004">
    <property type="component" value="Unassembled WGS sequence"/>
</dbReference>
<comment type="similarity">
    <text evidence="2">Belongs to the class-III pyridine nucleotide-disulfide oxidoreductase family.</text>
</comment>
<dbReference type="InterPro" id="IPR050260">
    <property type="entry name" value="FAD-bd_OxRdtase"/>
</dbReference>
<dbReference type="PANTHER" id="PTHR43429:SF1">
    <property type="entry name" value="NAD(P)H SULFUR OXIDOREDUCTASE (COA-DEPENDENT)"/>
    <property type="match status" value="1"/>
</dbReference>
<evidence type="ECO:0000313" key="10">
    <source>
        <dbReference type="Proteomes" id="UP000440004"/>
    </source>
</evidence>
<keyword evidence="5" id="KW-0560">Oxidoreductase</keyword>
<dbReference type="EMBL" id="WHNX01000002">
    <property type="protein sequence ID" value="MPW24406.1"/>
    <property type="molecule type" value="Genomic_DNA"/>
</dbReference>
<dbReference type="PRINTS" id="PR00411">
    <property type="entry name" value="PNDRDTASEI"/>
</dbReference>
<dbReference type="PANTHER" id="PTHR43429">
    <property type="entry name" value="PYRIDINE NUCLEOTIDE-DISULFIDE OXIDOREDUCTASE DOMAIN-CONTAINING"/>
    <property type="match status" value="1"/>
</dbReference>
<dbReference type="InterPro" id="IPR016156">
    <property type="entry name" value="FAD/NAD-linked_Rdtase_dimer_sf"/>
</dbReference>
<evidence type="ECO:0000259" key="8">
    <source>
        <dbReference type="Pfam" id="PF07992"/>
    </source>
</evidence>
<dbReference type="InterPro" id="IPR036188">
    <property type="entry name" value="FAD/NAD-bd_sf"/>
</dbReference>
<reference evidence="9 10" key="1">
    <citation type="submission" date="2019-10" db="EMBL/GenBank/DDBJ databases">
        <title>Alkalibaculum tamaniensis sp.nov., a new alkaliphilic acetogen, isolated on methoxylated aromatics from a mud volcano.</title>
        <authorList>
            <person name="Khomyakova M.A."/>
            <person name="Merkel A.Y."/>
            <person name="Bonch-Osmolovskaya E.A."/>
            <person name="Slobodkin A.I."/>
        </authorList>
    </citation>
    <scope>NUCLEOTIDE SEQUENCE [LARGE SCALE GENOMIC DNA]</scope>
    <source>
        <strain evidence="9 10">M08DMB</strain>
    </source>
</reference>
<evidence type="ECO:0000256" key="1">
    <source>
        <dbReference type="ARBA" id="ARBA00001974"/>
    </source>
</evidence>
<comment type="caution">
    <text evidence="9">The sequence shown here is derived from an EMBL/GenBank/DDBJ whole genome shotgun (WGS) entry which is preliminary data.</text>
</comment>
<evidence type="ECO:0000256" key="6">
    <source>
        <dbReference type="ARBA" id="ARBA00023284"/>
    </source>
</evidence>
<keyword evidence="3" id="KW-0285">Flavoprotein</keyword>
<dbReference type="AlphaFoldDB" id="A0A6A7K4L8"/>
<dbReference type="GO" id="GO:0016491">
    <property type="term" value="F:oxidoreductase activity"/>
    <property type="evidence" value="ECO:0007669"/>
    <property type="project" value="UniProtKB-KW"/>
</dbReference>
<dbReference type="InterPro" id="IPR023753">
    <property type="entry name" value="FAD/NAD-binding_dom"/>
</dbReference>
<dbReference type="Gene3D" id="3.50.50.60">
    <property type="entry name" value="FAD/NAD(P)-binding domain"/>
    <property type="match status" value="2"/>
</dbReference>
<dbReference type="SUPFAM" id="SSF51905">
    <property type="entry name" value="FAD/NAD(P)-binding domain"/>
    <property type="match status" value="1"/>
</dbReference>
<comment type="cofactor">
    <cofactor evidence="1">
        <name>FAD</name>
        <dbReference type="ChEBI" id="CHEBI:57692"/>
    </cofactor>
</comment>
<evidence type="ECO:0000259" key="7">
    <source>
        <dbReference type="Pfam" id="PF02852"/>
    </source>
</evidence>
<organism evidence="9 10">
    <name type="scientific">Alkalibaculum sporogenes</name>
    <dbReference type="NCBI Taxonomy" id="2655001"/>
    <lineage>
        <taxon>Bacteria</taxon>
        <taxon>Bacillati</taxon>
        <taxon>Bacillota</taxon>
        <taxon>Clostridia</taxon>
        <taxon>Eubacteriales</taxon>
        <taxon>Eubacteriaceae</taxon>
        <taxon>Alkalibaculum</taxon>
    </lineage>
</organism>
<dbReference type="PRINTS" id="PR00368">
    <property type="entry name" value="FADPNR"/>
</dbReference>
<feature type="domain" description="Pyridine nucleotide-disulphide oxidoreductase dimerisation" evidence="7">
    <location>
        <begin position="332"/>
        <end position="438"/>
    </location>
</feature>
<evidence type="ECO:0000256" key="3">
    <source>
        <dbReference type="ARBA" id="ARBA00022630"/>
    </source>
</evidence>
<protein>
    <submittedName>
        <fullName evidence="9">CoA-disulfide reductase</fullName>
    </submittedName>
</protein>
<evidence type="ECO:0000313" key="9">
    <source>
        <dbReference type="EMBL" id="MPW24406.1"/>
    </source>
</evidence>
<dbReference type="InterPro" id="IPR004099">
    <property type="entry name" value="Pyr_nucl-diS_OxRdtase_dimer"/>
</dbReference>
<keyword evidence="10" id="KW-1185">Reference proteome</keyword>
<evidence type="ECO:0000256" key="5">
    <source>
        <dbReference type="ARBA" id="ARBA00023002"/>
    </source>
</evidence>
<dbReference type="SUPFAM" id="SSF55424">
    <property type="entry name" value="FAD/NAD-linked reductases, dimerisation (C-terminal) domain"/>
    <property type="match status" value="1"/>
</dbReference>
<keyword evidence="6" id="KW-0676">Redox-active center</keyword>
<accession>A0A6A7K4L8</accession>
<dbReference type="Pfam" id="PF02852">
    <property type="entry name" value="Pyr_redox_dim"/>
    <property type="match status" value="1"/>
</dbReference>
<proteinExistence type="inferred from homology"/>
<evidence type="ECO:0000256" key="4">
    <source>
        <dbReference type="ARBA" id="ARBA00022827"/>
    </source>
</evidence>